<reference evidence="5" key="1">
    <citation type="journal article" date="2020" name="bioRxiv">
        <title>Comparative genomics of Chlamydomonas.</title>
        <authorList>
            <person name="Craig R.J."/>
            <person name="Hasan A.R."/>
            <person name="Ness R.W."/>
            <person name="Keightley P.D."/>
        </authorList>
    </citation>
    <scope>NUCLEOTIDE SEQUENCE</scope>
    <source>
        <strain evidence="5">CCAP 11/70</strain>
    </source>
</reference>
<comment type="caution">
    <text evidence="5">The sequence shown here is derived from an EMBL/GenBank/DDBJ whole genome shotgun (WGS) entry which is preliminary data.</text>
</comment>
<dbReference type="AlphaFoldDB" id="A0A836BW88"/>
<dbReference type="PANTHER" id="PTHR13620:SF104">
    <property type="entry name" value="EXONUCLEASE 3'-5' DOMAIN-CONTAINING PROTEIN 2"/>
    <property type="match status" value="1"/>
</dbReference>
<accession>A0A836BW88</accession>
<feature type="domain" description="3'-5' exonuclease" evidence="4">
    <location>
        <begin position="258"/>
        <end position="431"/>
    </location>
</feature>
<evidence type="ECO:0000313" key="6">
    <source>
        <dbReference type="Proteomes" id="UP000612055"/>
    </source>
</evidence>
<dbReference type="EMBL" id="JAEHOE010000055">
    <property type="protein sequence ID" value="KAG2491215.1"/>
    <property type="molecule type" value="Genomic_DNA"/>
</dbReference>
<sequence>MRPVEPAAGGRDGHPRHAGGRSPGRGQAALDAPCTSAPGELKSAKRRQAEALLAARFGLGGSNSLPSAAPCSCASHRGHQAASHHHPGGFACSGHKHTASLSTSSPASSSQQHSELPPSKRARVDAAGLSAAAANSLGPGRQGAGAGAGGSGCSQPSLITVAACLPERGCGVASTSAPASASADGAGASARAASPSPASAPSSPSASLGMPWCGFPVKVPSIDWQAVFDEPAAVLQRTHLARGYEKVTLPQGLVSYVVSNPQHAAEAVQALRASMQDRLIAIDLEWRPETAPGRSSPVALLQLSTATICLLLRTCSMGYSLPQPVVDFLADPSLVVLGFGWDGADEGKMKDTFGEGKSRFRRFLDLQEVASELGYHNFSLSRLTEQVMGVPMMKSRTISRSNWAAPQLTSHQLKYASMDVLAAGQLFRALRLWHSSPEPCAQCRSPIGEALALGPLRCGAAGCTFDAADLPRHVNHCASTGHPPRFGSCSACGRIRPLARKG</sequence>
<dbReference type="Proteomes" id="UP000612055">
    <property type="component" value="Unassembled WGS sequence"/>
</dbReference>
<dbReference type="GO" id="GO:0005634">
    <property type="term" value="C:nucleus"/>
    <property type="evidence" value="ECO:0007669"/>
    <property type="project" value="TreeGrafter"/>
</dbReference>
<dbReference type="InterPro" id="IPR051132">
    <property type="entry name" value="3-5_Exonuclease_domain"/>
</dbReference>
<dbReference type="PANTHER" id="PTHR13620">
    <property type="entry name" value="3-5 EXONUCLEASE"/>
    <property type="match status" value="1"/>
</dbReference>
<dbReference type="GO" id="GO:0003676">
    <property type="term" value="F:nucleic acid binding"/>
    <property type="evidence" value="ECO:0007669"/>
    <property type="project" value="InterPro"/>
</dbReference>
<organism evidence="5 6">
    <name type="scientific">Edaphochlamys debaryana</name>
    <dbReference type="NCBI Taxonomy" id="47281"/>
    <lineage>
        <taxon>Eukaryota</taxon>
        <taxon>Viridiplantae</taxon>
        <taxon>Chlorophyta</taxon>
        <taxon>core chlorophytes</taxon>
        <taxon>Chlorophyceae</taxon>
        <taxon>CS clade</taxon>
        <taxon>Chlamydomonadales</taxon>
        <taxon>Chlamydomonadales incertae sedis</taxon>
        <taxon>Edaphochlamys</taxon>
    </lineage>
</organism>
<dbReference type="Gene3D" id="3.30.420.10">
    <property type="entry name" value="Ribonuclease H-like superfamily/Ribonuclease H"/>
    <property type="match status" value="1"/>
</dbReference>
<gene>
    <name evidence="5" type="ORF">HYH03_010425</name>
</gene>
<keyword evidence="1" id="KW-0540">Nuclease</keyword>
<evidence type="ECO:0000313" key="5">
    <source>
        <dbReference type="EMBL" id="KAG2491215.1"/>
    </source>
</evidence>
<dbReference type="GO" id="GO:0006139">
    <property type="term" value="P:nucleobase-containing compound metabolic process"/>
    <property type="evidence" value="ECO:0007669"/>
    <property type="project" value="InterPro"/>
</dbReference>
<dbReference type="InterPro" id="IPR036397">
    <property type="entry name" value="RNaseH_sf"/>
</dbReference>
<dbReference type="OrthoDB" id="1920326at2759"/>
<feature type="compositionally biased region" description="Basic residues" evidence="3">
    <location>
        <begin position="76"/>
        <end position="87"/>
    </location>
</feature>
<dbReference type="GO" id="GO:0008408">
    <property type="term" value="F:3'-5' exonuclease activity"/>
    <property type="evidence" value="ECO:0007669"/>
    <property type="project" value="InterPro"/>
</dbReference>
<evidence type="ECO:0000256" key="3">
    <source>
        <dbReference type="SAM" id="MobiDB-lite"/>
    </source>
</evidence>
<feature type="compositionally biased region" description="Low complexity" evidence="3">
    <location>
        <begin position="99"/>
        <end position="114"/>
    </location>
</feature>
<evidence type="ECO:0000256" key="2">
    <source>
        <dbReference type="ARBA" id="ARBA00022801"/>
    </source>
</evidence>
<evidence type="ECO:0000259" key="4">
    <source>
        <dbReference type="Pfam" id="PF01612"/>
    </source>
</evidence>
<dbReference type="CDD" id="cd06141">
    <property type="entry name" value="WRN_exo"/>
    <property type="match status" value="1"/>
</dbReference>
<name>A0A836BW88_9CHLO</name>
<dbReference type="InterPro" id="IPR012337">
    <property type="entry name" value="RNaseH-like_sf"/>
</dbReference>
<dbReference type="Pfam" id="PF01612">
    <property type="entry name" value="DNA_pol_A_exo1"/>
    <property type="match status" value="1"/>
</dbReference>
<protein>
    <recommendedName>
        <fullName evidence="4">3'-5' exonuclease domain-containing protein</fullName>
    </recommendedName>
</protein>
<proteinExistence type="predicted"/>
<keyword evidence="2" id="KW-0378">Hydrolase</keyword>
<dbReference type="InterPro" id="IPR002562">
    <property type="entry name" value="3'-5'_exonuclease_dom"/>
</dbReference>
<feature type="region of interest" description="Disordered" evidence="3">
    <location>
        <begin position="68"/>
        <end position="126"/>
    </location>
</feature>
<keyword evidence="6" id="KW-1185">Reference proteome</keyword>
<evidence type="ECO:0000256" key="1">
    <source>
        <dbReference type="ARBA" id="ARBA00022722"/>
    </source>
</evidence>
<dbReference type="GO" id="GO:0005737">
    <property type="term" value="C:cytoplasm"/>
    <property type="evidence" value="ECO:0007669"/>
    <property type="project" value="TreeGrafter"/>
</dbReference>
<feature type="region of interest" description="Disordered" evidence="3">
    <location>
        <begin position="175"/>
        <end position="205"/>
    </location>
</feature>
<dbReference type="SUPFAM" id="SSF53098">
    <property type="entry name" value="Ribonuclease H-like"/>
    <property type="match status" value="1"/>
</dbReference>
<feature type="region of interest" description="Disordered" evidence="3">
    <location>
        <begin position="1"/>
        <end position="45"/>
    </location>
</feature>